<feature type="domain" description="Tetrapyrrole biosynthesis uroporphyrinogen III synthase" evidence="10">
    <location>
        <begin position="21"/>
        <end position="243"/>
    </location>
</feature>
<evidence type="ECO:0000259" key="10">
    <source>
        <dbReference type="Pfam" id="PF02602"/>
    </source>
</evidence>
<comment type="catalytic activity">
    <reaction evidence="8 9">
        <text>hydroxymethylbilane = uroporphyrinogen III + H2O</text>
        <dbReference type="Rhea" id="RHEA:18965"/>
        <dbReference type="ChEBI" id="CHEBI:15377"/>
        <dbReference type="ChEBI" id="CHEBI:57308"/>
        <dbReference type="ChEBI" id="CHEBI:57845"/>
        <dbReference type="EC" id="4.2.1.75"/>
    </reaction>
</comment>
<dbReference type="EMBL" id="JACHGH010000001">
    <property type="protein sequence ID" value="MBB6451933.1"/>
    <property type="molecule type" value="Genomic_DNA"/>
</dbReference>
<comment type="similarity">
    <text evidence="2 9">Belongs to the uroporphyrinogen-III synthase family.</text>
</comment>
<reference evidence="11 12" key="1">
    <citation type="submission" date="2020-08" db="EMBL/GenBank/DDBJ databases">
        <title>Genomic Encyclopedia of Type Strains, Phase IV (KMG-IV): sequencing the most valuable type-strain genomes for metagenomic binning, comparative biology and taxonomic classification.</title>
        <authorList>
            <person name="Goeker M."/>
        </authorList>
    </citation>
    <scope>NUCLEOTIDE SEQUENCE [LARGE SCALE GENOMIC DNA]</scope>
    <source>
        <strain evidence="11 12">DSM 19612</strain>
    </source>
</reference>
<dbReference type="AlphaFoldDB" id="A0A841Q1C0"/>
<comment type="function">
    <text evidence="6 9">Catalyzes cyclization of the linear tetrapyrrole, hydroxymethylbilane, to the macrocyclic uroporphyrinogen III.</text>
</comment>
<dbReference type="InterPro" id="IPR039793">
    <property type="entry name" value="UROS/Hem4"/>
</dbReference>
<dbReference type="CDD" id="cd06578">
    <property type="entry name" value="HemD"/>
    <property type="match status" value="1"/>
</dbReference>
<name>A0A841Q1C0_9BACI</name>
<dbReference type="GO" id="GO:0006782">
    <property type="term" value="P:protoporphyrinogen IX biosynthetic process"/>
    <property type="evidence" value="ECO:0007669"/>
    <property type="project" value="UniProtKB-UniRule"/>
</dbReference>
<dbReference type="Gene3D" id="3.40.50.10090">
    <property type="match status" value="2"/>
</dbReference>
<gene>
    <name evidence="11" type="ORF">HNQ94_000354</name>
</gene>
<comment type="caution">
    <text evidence="11">The sequence shown here is derived from an EMBL/GenBank/DDBJ whole genome shotgun (WGS) entry which is preliminary data.</text>
</comment>
<comment type="pathway">
    <text evidence="1 9">Porphyrin-containing compound metabolism; protoporphyrin-IX biosynthesis; coproporphyrinogen-III from 5-aminolevulinate: step 3/4.</text>
</comment>
<protein>
    <recommendedName>
        <fullName evidence="7 9">Uroporphyrinogen-III synthase</fullName>
        <ecNumber evidence="3 9">4.2.1.75</ecNumber>
    </recommendedName>
</protein>
<evidence type="ECO:0000256" key="3">
    <source>
        <dbReference type="ARBA" id="ARBA00013109"/>
    </source>
</evidence>
<dbReference type="InterPro" id="IPR003754">
    <property type="entry name" value="4pyrrol_synth_uPrphyn_synth"/>
</dbReference>
<dbReference type="RefSeq" id="WP_174494504.1">
    <property type="nucleotide sequence ID" value="NZ_CADDWK010000001.1"/>
</dbReference>
<evidence type="ECO:0000256" key="2">
    <source>
        <dbReference type="ARBA" id="ARBA00008133"/>
    </source>
</evidence>
<evidence type="ECO:0000256" key="6">
    <source>
        <dbReference type="ARBA" id="ARBA00037589"/>
    </source>
</evidence>
<dbReference type="GO" id="GO:0004852">
    <property type="term" value="F:uroporphyrinogen-III synthase activity"/>
    <property type="evidence" value="ECO:0007669"/>
    <property type="project" value="UniProtKB-UniRule"/>
</dbReference>
<dbReference type="EC" id="4.2.1.75" evidence="3 9"/>
<evidence type="ECO:0000313" key="12">
    <source>
        <dbReference type="Proteomes" id="UP000581688"/>
    </source>
</evidence>
<proteinExistence type="inferred from homology"/>
<organism evidence="11 12">
    <name type="scientific">Salirhabdus euzebyi</name>
    <dbReference type="NCBI Taxonomy" id="394506"/>
    <lineage>
        <taxon>Bacteria</taxon>
        <taxon>Bacillati</taxon>
        <taxon>Bacillota</taxon>
        <taxon>Bacilli</taxon>
        <taxon>Bacillales</taxon>
        <taxon>Bacillaceae</taxon>
        <taxon>Salirhabdus</taxon>
    </lineage>
</organism>
<evidence type="ECO:0000256" key="5">
    <source>
        <dbReference type="ARBA" id="ARBA00023244"/>
    </source>
</evidence>
<dbReference type="SUPFAM" id="SSF69618">
    <property type="entry name" value="HemD-like"/>
    <property type="match status" value="1"/>
</dbReference>
<evidence type="ECO:0000256" key="8">
    <source>
        <dbReference type="ARBA" id="ARBA00048617"/>
    </source>
</evidence>
<dbReference type="UniPathway" id="UPA00251">
    <property type="reaction ID" value="UER00320"/>
</dbReference>
<accession>A0A841Q1C0</accession>
<dbReference type="InterPro" id="IPR036108">
    <property type="entry name" value="4pyrrol_syn_uPrphyn_synt_sf"/>
</dbReference>
<evidence type="ECO:0000256" key="1">
    <source>
        <dbReference type="ARBA" id="ARBA00004772"/>
    </source>
</evidence>
<dbReference type="PANTHER" id="PTHR38042">
    <property type="entry name" value="UROPORPHYRINOGEN-III SYNTHASE, CHLOROPLASTIC"/>
    <property type="match status" value="1"/>
</dbReference>
<dbReference type="Pfam" id="PF02602">
    <property type="entry name" value="HEM4"/>
    <property type="match status" value="1"/>
</dbReference>
<evidence type="ECO:0000256" key="9">
    <source>
        <dbReference type="RuleBase" id="RU366031"/>
    </source>
</evidence>
<evidence type="ECO:0000313" key="11">
    <source>
        <dbReference type="EMBL" id="MBB6451933.1"/>
    </source>
</evidence>
<keyword evidence="12" id="KW-1185">Reference proteome</keyword>
<dbReference type="GO" id="GO:0006780">
    <property type="term" value="P:uroporphyrinogen III biosynthetic process"/>
    <property type="evidence" value="ECO:0007669"/>
    <property type="project" value="UniProtKB-UniRule"/>
</dbReference>
<keyword evidence="4 9" id="KW-0456">Lyase</keyword>
<evidence type="ECO:0000256" key="7">
    <source>
        <dbReference type="ARBA" id="ARBA00040167"/>
    </source>
</evidence>
<evidence type="ECO:0000256" key="4">
    <source>
        <dbReference type="ARBA" id="ARBA00023239"/>
    </source>
</evidence>
<keyword evidence="5 9" id="KW-0627">Porphyrin biosynthesis</keyword>
<sequence>MTLPLQGKRILVTRGKKQSNSMSRLIKKYGGEPIEVPLITFDLVLSENTKRIMADLEKFDWIFFTSANGIHYFYESLKRYDLAIPSAKIGVVGKKSDEILSQYGLTATFIPDEYSAAEMGRVFTENFHAKNVLLVQGSLSRNVLENALIEHCIPFSTVTVYTTKYNDSAKELLQKVLTDQHLDVLTFTSPSCVDAFFALGGDSANKYKETVSICIGTTTEKEAQKKGFTHVLTPSNFTIPDMIHTLVQYCQKELDENE</sequence>
<dbReference type="PANTHER" id="PTHR38042:SF1">
    <property type="entry name" value="UROPORPHYRINOGEN-III SYNTHASE, CHLOROPLASTIC"/>
    <property type="match status" value="1"/>
</dbReference>
<dbReference type="Proteomes" id="UP000581688">
    <property type="component" value="Unassembled WGS sequence"/>
</dbReference>